<dbReference type="InterPro" id="IPR029058">
    <property type="entry name" value="AB_hydrolase_fold"/>
</dbReference>
<dbReference type="PANTHER" id="PTHR11005">
    <property type="entry name" value="LYSOSOMAL ACID LIPASE-RELATED"/>
    <property type="match status" value="1"/>
</dbReference>
<gene>
    <name evidence="5" type="ORF">AMYX_27760</name>
</gene>
<organism evidence="5 6">
    <name type="scientific">Anaeromyxobacter diazotrophicus</name>
    <dbReference type="NCBI Taxonomy" id="2590199"/>
    <lineage>
        <taxon>Bacteria</taxon>
        <taxon>Pseudomonadati</taxon>
        <taxon>Myxococcota</taxon>
        <taxon>Myxococcia</taxon>
        <taxon>Myxococcales</taxon>
        <taxon>Cystobacterineae</taxon>
        <taxon>Anaeromyxobacteraceae</taxon>
        <taxon>Anaeromyxobacter</taxon>
    </lineage>
</organism>
<dbReference type="AlphaFoldDB" id="A0A7I9VNP6"/>
<comment type="caution">
    <text evidence="5">The sequence shown here is derived from an EMBL/GenBank/DDBJ whole genome shotgun (WGS) entry which is preliminary data.</text>
</comment>
<name>A0A7I9VNP6_9BACT</name>
<dbReference type="EMBL" id="BJTG01000006">
    <property type="protein sequence ID" value="GEJ58035.1"/>
    <property type="molecule type" value="Genomic_DNA"/>
</dbReference>
<feature type="region of interest" description="Disordered" evidence="3">
    <location>
        <begin position="428"/>
        <end position="448"/>
    </location>
</feature>
<keyword evidence="6" id="KW-1185">Reference proteome</keyword>
<evidence type="ECO:0000259" key="4">
    <source>
        <dbReference type="Pfam" id="PF00561"/>
    </source>
</evidence>
<accession>A0A7I9VNP6</accession>
<proteinExistence type="predicted"/>
<feature type="region of interest" description="Disordered" evidence="3">
    <location>
        <begin position="1"/>
        <end position="24"/>
    </location>
</feature>
<keyword evidence="2" id="KW-0443">Lipid metabolism</keyword>
<dbReference type="GO" id="GO:0016042">
    <property type="term" value="P:lipid catabolic process"/>
    <property type="evidence" value="ECO:0007669"/>
    <property type="project" value="UniProtKB-KW"/>
</dbReference>
<sequence length="448" mass="50202">MRNLRAVRQLHLDPGTAGPPTPRLDAVDWERLHRKSRYEVRTRDGWTLVVTRFQPLPQRFAQPIFGEPLLLVHGFSQNRHAWTSGGFVKHMLSYGADVHVLELRGHGLSSVALQRARAAAAGGPCPDDLDYGWDIDSYFLEDVPAAIAAVKRLTGRESIFYCGHSMGGMLGYGYASLGRDLAGLVTIGAPGDPGKGYLPLRLLAHLGPTLELAVDAALLARWGRSWAGWRAREGLRRGLEHAPWAAARLAGLLGARTRPERRRFQYYPMDLLLRRLERALANPRAFEAWERLARHHAFLANPAQMTIDEVRWLLREGGDREPRRVVAQLARWIRSGELKCYRTGYDFRAHFADIRVPMAIIFGDLDPLASIASTQEVYRAARSEYLLWRPVKGNSHLELTIGRDVRQISFDVKNLIEFARKFPLSAGAQPPARGGVGEAATQTHIRVT</sequence>
<evidence type="ECO:0000313" key="6">
    <source>
        <dbReference type="Proteomes" id="UP000503640"/>
    </source>
</evidence>
<evidence type="ECO:0000256" key="2">
    <source>
        <dbReference type="ARBA" id="ARBA00023098"/>
    </source>
</evidence>
<dbReference type="InterPro" id="IPR000073">
    <property type="entry name" value="AB_hydrolase_1"/>
</dbReference>
<dbReference type="Proteomes" id="UP000503640">
    <property type="component" value="Unassembled WGS sequence"/>
</dbReference>
<reference evidence="6" key="1">
    <citation type="journal article" date="2020" name="Appl. Environ. Microbiol.">
        <title>Diazotrophic Anaeromyxobacter Isolates from Soils.</title>
        <authorList>
            <person name="Masuda Y."/>
            <person name="Yamanaka H."/>
            <person name="Xu Z.X."/>
            <person name="Shiratori Y."/>
            <person name="Aono T."/>
            <person name="Amachi S."/>
            <person name="Senoo K."/>
            <person name="Itoh H."/>
        </authorList>
    </citation>
    <scope>NUCLEOTIDE SEQUENCE [LARGE SCALE GENOMIC DNA]</scope>
    <source>
        <strain evidence="6">R267</strain>
    </source>
</reference>
<keyword evidence="1" id="KW-0442">Lipid degradation</keyword>
<evidence type="ECO:0000256" key="1">
    <source>
        <dbReference type="ARBA" id="ARBA00022963"/>
    </source>
</evidence>
<feature type="domain" description="AB hydrolase-1" evidence="4">
    <location>
        <begin position="68"/>
        <end position="389"/>
    </location>
</feature>
<dbReference type="SUPFAM" id="SSF53474">
    <property type="entry name" value="alpha/beta-Hydrolases"/>
    <property type="match status" value="1"/>
</dbReference>
<protein>
    <recommendedName>
        <fullName evidence="4">AB hydrolase-1 domain-containing protein</fullName>
    </recommendedName>
</protein>
<dbReference type="Pfam" id="PF00561">
    <property type="entry name" value="Abhydrolase_1"/>
    <property type="match status" value="1"/>
</dbReference>
<dbReference type="Gene3D" id="3.40.50.1820">
    <property type="entry name" value="alpha/beta hydrolase"/>
    <property type="match status" value="1"/>
</dbReference>
<evidence type="ECO:0000256" key="3">
    <source>
        <dbReference type="SAM" id="MobiDB-lite"/>
    </source>
</evidence>
<evidence type="ECO:0000313" key="5">
    <source>
        <dbReference type="EMBL" id="GEJ58035.1"/>
    </source>
</evidence>